<protein>
    <recommendedName>
        <fullName evidence="2">Extensin-like C-terminal domain-containing protein</fullName>
    </recommendedName>
</protein>
<feature type="chain" id="PRO_5031163082" description="Extensin-like C-terminal domain-containing protein" evidence="1">
    <location>
        <begin position="20"/>
        <end position="265"/>
    </location>
</feature>
<accession>A0A7W6Q562</accession>
<organism evidence="3 4">
    <name type="scientific">Sulfitobacter noctilucicola</name>
    <dbReference type="NCBI Taxonomy" id="1342301"/>
    <lineage>
        <taxon>Bacteria</taxon>
        <taxon>Pseudomonadati</taxon>
        <taxon>Pseudomonadota</taxon>
        <taxon>Alphaproteobacteria</taxon>
        <taxon>Rhodobacterales</taxon>
        <taxon>Roseobacteraceae</taxon>
        <taxon>Sulfitobacter</taxon>
    </lineage>
</organism>
<sequence>MIRAAVLSVLIISADAAIAADPAASLRPTSRGGNSAQQPVTLEQSGAIAQPAQSTQQENAKTGGGLFSSLRPFFRTKKVAREGRALKKLREQGAVCGDVAIQGEVVGRVTGKIRGCVIENAVRVRSVSGVGLSQKSVMDCQTASAIKNWLDGSAKPALAKQGGGLQTLRVAAHYACRTRNNQKGAKLSEHGKGRAIDISAFKLRDGTEVSVLKGWNAARFSSAMRRMHKGACGPFGTVLGPNANRFHRDHFHFDTARYRSGSYCK</sequence>
<proteinExistence type="predicted"/>
<dbReference type="EMBL" id="JACIFU010000001">
    <property type="protein sequence ID" value="MBB4173410.1"/>
    <property type="molecule type" value="Genomic_DNA"/>
</dbReference>
<evidence type="ECO:0000259" key="2">
    <source>
        <dbReference type="Pfam" id="PF06904"/>
    </source>
</evidence>
<dbReference type="OrthoDB" id="9809788at2"/>
<comment type="caution">
    <text evidence="3">The sequence shown here is derived from an EMBL/GenBank/DDBJ whole genome shotgun (WGS) entry which is preliminary data.</text>
</comment>
<evidence type="ECO:0000256" key="1">
    <source>
        <dbReference type="SAM" id="SignalP"/>
    </source>
</evidence>
<name>A0A7W6Q562_9RHOB</name>
<dbReference type="InterPro" id="IPR009683">
    <property type="entry name" value="Extensin-like_C"/>
</dbReference>
<feature type="domain" description="Extensin-like C-terminal" evidence="2">
    <location>
        <begin position="111"/>
        <end position="265"/>
    </location>
</feature>
<reference evidence="3 4" key="1">
    <citation type="submission" date="2020-08" db="EMBL/GenBank/DDBJ databases">
        <title>Genomic Encyclopedia of Type Strains, Phase IV (KMG-IV): sequencing the most valuable type-strain genomes for metagenomic binning, comparative biology and taxonomic classification.</title>
        <authorList>
            <person name="Goeker M."/>
        </authorList>
    </citation>
    <scope>NUCLEOTIDE SEQUENCE [LARGE SCALE GENOMIC DNA]</scope>
    <source>
        <strain evidence="3 4">DSM 101015</strain>
    </source>
</reference>
<feature type="signal peptide" evidence="1">
    <location>
        <begin position="1"/>
        <end position="19"/>
    </location>
</feature>
<evidence type="ECO:0000313" key="4">
    <source>
        <dbReference type="Proteomes" id="UP000565745"/>
    </source>
</evidence>
<evidence type="ECO:0000313" key="3">
    <source>
        <dbReference type="EMBL" id="MBB4173410.1"/>
    </source>
</evidence>
<keyword evidence="4" id="KW-1185">Reference proteome</keyword>
<dbReference type="Proteomes" id="UP000565745">
    <property type="component" value="Unassembled WGS sequence"/>
</dbReference>
<keyword evidence="1" id="KW-0732">Signal</keyword>
<dbReference type="AlphaFoldDB" id="A0A7W6Q562"/>
<dbReference type="Pfam" id="PF06904">
    <property type="entry name" value="Extensin-like_C"/>
    <property type="match status" value="1"/>
</dbReference>
<gene>
    <name evidence="3" type="ORF">GGR93_001171</name>
</gene>
<dbReference type="RefSeq" id="WP_025054553.1">
    <property type="nucleotide sequence ID" value="NZ_JACIFU010000001.1"/>
</dbReference>